<gene>
    <name evidence="2" type="ORF">PCOS0759_LOCUS7814</name>
</gene>
<organism evidence="2">
    <name type="scientific">Percolomonas cosmopolitus</name>
    <dbReference type="NCBI Taxonomy" id="63605"/>
    <lineage>
        <taxon>Eukaryota</taxon>
        <taxon>Discoba</taxon>
        <taxon>Heterolobosea</taxon>
        <taxon>Tetramitia</taxon>
        <taxon>Eutetramitia</taxon>
        <taxon>Percolomonadidae</taxon>
        <taxon>Percolomonas</taxon>
    </lineage>
</organism>
<dbReference type="AlphaFoldDB" id="A0A7S1KTB0"/>
<accession>A0A7S1KTB0</accession>
<dbReference type="EMBL" id="HBGD01009495">
    <property type="protein sequence ID" value="CAD9084560.1"/>
    <property type="molecule type" value="Transcribed_RNA"/>
</dbReference>
<feature type="compositionally biased region" description="Low complexity" evidence="1">
    <location>
        <begin position="169"/>
        <end position="180"/>
    </location>
</feature>
<reference evidence="2" key="1">
    <citation type="submission" date="2021-01" db="EMBL/GenBank/DDBJ databases">
        <authorList>
            <person name="Corre E."/>
            <person name="Pelletier E."/>
            <person name="Niang G."/>
            <person name="Scheremetjew M."/>
            <person name="Finn R."/>
            <person name="Kale V."/>
            <person name="Holt S."/>
            <person name="Cochrane G."/>
            <person name="Meng A."/>
            <person name="Brown T."/>
            <person name="Cohen L."/>
        </authorList>
    </citation>
    <scope>NUCLEOTIDE SEQUENCE</scope>
    <source>
        <strain evidence="2">WS</strain>
    </source>
</reference>
<sequence>MCCATQNMSPSTSMHAHHNIWGVFARNAFNHTSHHSYSVSPCLFSLQKEGLKCCFIKPINVNKLRLLLFSHFQFRAFHSTDSACKDCQNQHTLPMEVVTNFLIHSNMYPSQAQKLKFMKEHAIENWDELNTVLHECRDHIRQDNSEKNGIRSIEFSTGHTPPHSVHLASPSPSQHRSSQSNTQNLLKYRQLRVLINQYIQAHSDASPNNQLDATSTTLLNALLHPSKIAQISDQTGLSRQKVRRATKGLLTKGTITRQKKNYIKEWIEGNLNSPYERPTEEQMQHLMNQMSLNRVQINSIFYSLQDVKGDITPENKKRIQHLMQKNGTQWVLRNMFPIMEETGLGRAQLRNIVYRLHDTSSTRSKHIPQKAIKQIYEHIKENDLQKPSSHQLQKWRNEHRLSRMQLHNLVYRLINNRRGEINQKARHIIQQWIASHNGAKPDSMEIKTLSEQTGLSPKQLYAIFRRLTNRDGTAGEITDEKREYIRSAVFGGTNGGNGESATKESTERNGSHKYNLHHLAQKTDLQKTQVSSIIYALKNPPGSLTEDKKCIILDRIQGENLNLREIRLQILSELEPKLQLNKSQIRNFIAQHNDPIRKLTREKRERVMRLLEEKEGSLTHKEVKRLAQDCDLSVRQVQNLVRATSHRQAVERSPVERQLSRDFQN</sequence>
<proteinExistence type="predicted"/>
<protein>
    <submittedName>
        <fullName evidence="2">Uncharacterized protein</fullName>
    </submittedName>
</protein>
<name>A0A7S1KTB0_9EUKA</name>
<evidence type="ECO:0000313" key="2">
    <source>
        <dbReference type="EMBL" id="CAD9084560.1"/>
    </source>
</evidence>
<feature type="region of interest" description="Disordered" evidence="1">
    <location>
        <begin position="489"/>
        <end position="508"/>
    </location>
</feature>
<evidence type="ECO:0000256" key="1">
    <source>
        <dbReference type="SAM" id="MobiDB-lite"/>
    </source>
</evidence>
<feature type="region of interest" description="Disordered" evidence="1">
    <location>
        <begin position="152"/>
        <end position="182"/>
    </location>
</feature>